<protein>
    <submittedName>
        <fullName evidence="1">RNA-directed DNA polymerase-like protein</fullName>
    </submittedName>
</protein>
<keyword evidence="1" id="KW-0548">Nucleotidyltransferase</keyword>
<gene>
    <name evidence="1" type="ORF">EPI10_006623</name>
</gene>
<dbReference type="InterPro" id="IPR043128">
    <property type="entry name" value="Rev_trsase/Diguanyl_cyclase"/>
</dbReference>
<dbReference type="EMBL" id="SMMG02000002">
    <property type="protein sequence ID" value="KAA3484547.1"/>
    <property type="molecule type" value="Genomic_DNA"/>
</dbReference>
<keyword evidence="2" id="KW-1185">Reference proteome</keyword>
<evidence type="ECO:0000313" key="1">
    <source>
        <dbReference type="EMBL" id="KAA3484547.1"/>
    </source>
</evidence>
<proteinExistence type="predicted"/>
<dbReference type="SUPFAM" id="SSF56672">
    <property type="entry name" value="DNA/RNA polymerases"/>
    <property type="match status" value="1"/>
</dbReference>
<sequence>MFSKIDLKSDRFVVVFINDILIYSLDEYEHAEHLRIMLQTLRDNKCEFWLREVGFLGHIVLTNGIQVDPSKIFAVVN</sequence>
<accession>A0A5B6WUT9</accession>
<evidence type="ECO:0000313" key="2">
    <source>
        <dbReference type="Proteomes" id="UP000325315"/>
    </source>
</evidence>
<comment type="caution">
    <text evidence="1">The sequence shown here is derived from an EMBL/GenBank/DDBJ whole genome shotgun (WGS) entry which is preliminary data.</text>
</comment>
<organism evidence="1 2">
    <name type="scientific">Gossypium australe</name>
    <dbReference type="NCBI Taxonomy" id="47621"/>
    <lineage>
        <taxon>Eukaryota</taxon>
        <taxon>Viridiplantae</taxon>
        <taxon>Streptophyta</taxon>
        <taxon>Embryophyta</taxon>
        <taxon>Tracheophyta</taxon>
        <taxon>Spermatophyta</taxon>
        <taxon>Magnoliopsida</taxon>
        <taxon>eudicotyledons</taxon>
        <taxon>Gunneridae</taxon>
        <taxon>Pentapetalae</taxon>
        <taxon>rosids</taxon>
        <taxon>malvids</taxon>
        <taxon>Malvales</taxon>
        <taxon>Malvaceae</taxon>
        <taxon>Malvoideae</taxon>
        <taxon>Gossypium</taxon>
    </lineage>
</organism>
<keyword evidence="1" id="KW-0808">Transferase</keyword>
<dbReference type="InterPro" id="IPR053134">
    <property type="entry name" value="RNA-dir_DNA_polymerase"/>
</dbReference>
<dbReference type="AlphaFoldDB" id="A0A5B6WUT9"/>
<dbReference type="Proteomes" id="UP000325315">
    <property type="component" value="Unassembled WGS sequence"/>
</dbReference>
<dbReference type="OrthoDB" id="101614at2759"/>
<dbReference type="GO" id="GO:0003964">
    <property type="term" value="F:RNA-directed DNA polymerase activity"/>
    <property type="evidence" value="ECO:0007669"/>
    <property type="project" value="UniProtKB-KW"/>
</dbReference>
<dbReference type="Gene3D" id="3.30.70.270">
    <property type="match status" value="1"/>
</dbReference>
<dbReference type="PANTHER" id="PTHR24559:SF444">
    <property type="entry name" value="REVERSE TRANSCRIPTASE DOMAIN-CONTAINING PROTEIN"/>
    <property type="match status" value="1"/>
</dbReference>
<dbReference type="PANTHER" id="PTHR24559">
    <property type="entry name" value="TRANSPOSON TY3-I GAG-POL POLYPROTEIN"/>
    <property type="match status" value="1"/>
</dbReference>
<dbReference type="InterPro" id="IPR043502">
    <property type="entry name" value="DNA/RNA_pol_sf"/>
</dbReference>
<keyword evidence="1" id="KW-0695">RNA-directed DNA polymerase</keyword>
<name>A0A5B6WUT9_9ROSI</name>
<reference evidence="1" key="1">
    <citation type="submission" date="2019-08" db="EMBL/GenBank/DDBJ databases">
        <authorList>
            <person name="Liu F."/>
        </authorList>
    </citation>
    <scope>NUCLEOTIDE SEQUENCE [LARGE SCALE GENOMIC DNA]</scope>
    <source>
        <strain evidence="1">PA1801</strain>
        <tissue evidence="1">Leaf</tissue>
    </source>
</reference>